<dbReference type="GO" id="GO:0044528">
    <property type="term" value="P:regulation of mitochondrial mRNA stability"/>
    <property type="evidence" value="ECO:0007669"/>
    <property type="project" value="InterPro"/>
</dbReference>
<dbReference type="InterPro" id="IPR013584">
    <property type="entry name" value="RAP"/>
</dbReference>
<dbReference type="GO" id="GO:0005759">
    <property type="term" value="C:mitochondrial matrix"/>
    <property type="evidence" value="ECO:0007669"/>
    <property type="project" value="TreeGrafter"/>
</dbReference>
<dbReference type="PANTHER" id="PTHR21228:SF29">
    <property type="entry name" value="FAST KINASE DOMAIN-CONTAINING PROTEIN 1, MITOCHONDRIAL"/>
    <property type="match status" value="1"/>
</dbReference>
<dbReference type="Pfam" id="PF08373">
    <property type="entry name" value="RAP"/>
    <property type="match status" value="1"/>
</dbReference>
<proteinExistence type="predicted"/>
<dbReference type="AlphaFoldDB" id="A0A6G0J709"/>
<feature type="domain" description="RAP" evidence="3">
    <location>
        <begin position="768"/>
        <end position="828"/>
    </location>
</feature>
<organism evidence="4 5">
    <name type="scientific">Larimichthys crocea</name>
    <name type="common">Large yellow croaker</name>
    <name type="synonym">Pseudosciaena crocea</name>
    <dbReference type="NCBI Taxonomy" id="215358"/>
    <lineage>
        <taxon>Eukaryota</taxon>
        <taxon>Metazoa</taxon>
        <taxon>Chordata</taxon>
        <taxon>Craniata</taxon>
        <taxon>Vertebrata</taxon>
        <taxon>Euteleostomi</taxon>
        <taxon>Actinopterygii</taxon>
        <taxon>Neopterygii</taxon>
        <taxon>Teleostei</taxon>
        <taxon>Neoteleostei</taxon>
        <taxon>Acanthomorphata</taxon>
        <taxon>Eupercaria</taxon>
        <taxon>Sciaenidae</taxon>
        <taxon>Larimichthys</taxon>
    </lineage>
</organism>
<dbReference type="InterPro" id="IPR013579">
    <property type="entry name" value="FAST_2"/>
</dbReference>
<gene>
    <name evidence="4" type="ORF">D5F01_LYC01726</name>
</gene>
<dbReference type="GO" id="GO:0000963">
    <property type="term" value="P:mitochondrial RNA processing"/>
    <property type="evidence" value="ECO:0007669"/>
    <property type="project" value="TreeGrafter"/>
</dbReference>
<keyword evidence="5" id="KW-1185">Reference proteome</keyword>
<dbReference type="PANTHER" id="PTHR21228">
    <property type="entry name" value="FAST LEU-RICH DOMAIN-CONTAINING"/>
    <property type="match status" value="1"/>
</dbReference>
<comment type="subcellular location">
    <subcellularLocation>
        <location evidence="1">Mitochondrion</location>
    </subcellularLocation>
</comment>
<protein>
    <submittedName>
        <fullName evidence="4">FAST kinase domain-containing protein 1, mitochondrial</fullName>
    </submittedName>
</protein>
<accession>A0A6G0J709</accession>
<evidence type="ECO:0000313" key="4">
    <source>
        <dbReference type="EMBL" id="KAE8299333.1"/>
    </source>
</evidence>
<dbReference type="Pfam" id="PF06743">
    <property type="entry name" value="FAST_1"/>
    <property type="match status" value="1"/>
</dbReference>
<evidence type="ECO:0000256" key="2">
    <source>
        <dbReference type="ARBA" id="ARBA00023128"/>
    </source>
</evidence>
<keyword evidence="4" id="KW-0808">Transferase</keyword>
<dbReference type="InterPro" id="IPR010622">
    <property type="entry name" value="FAST_Leu-rich"/>
</dbReference>
<dbReference type="Pfam" id="PF08368">
    <property type="entry name" value="FAST_2"/>
    <property type="match status" value="1"/>
</dbReference>
<dbReference type="GO" id="GO:0003723">
    <property type="term" value="F:RNA binding"/>
    <property type="evidence" value="ECO:0007669"/>
    <property type="project" value="TreeGrafter"/>
</dbReference>
<evidence type="ECO:0000313" key="5">
    <source>
        <dbReference type="Proteomes" id="UP000424527"/>
    </source>
</evidence>
<evidence type="ECO:0000256" key="1">
    <source>
        <dbReference type="ARBA" id="ARBA00004173"/>
    </source>
</evidence>
<reference evidence="4 5" key="1">
    <citation type="submission" date="2019-07" db="EMBL/GenBank/DDBJ databases">
        <title>Chromosome genome assembly for large yellow croaker.</title>
        <authorList>
            <person name="Xiao S."/>
        </authorList>
    </citation>
    <scope>NUCLEOTIDE SEQUENCE [LARGE SCALE GENOMIC DNA]</scope>
    <source>
        <strain evidence="4">JMULYC20181020</strain>
        <tissue evidence="4">Muscle</tissue>
    </source>
</reference>
<comment type="caution">
    <text evidence="4">The sequence shown here is derived from an EMBL/GenBank/DDBJ whole genome shotgun (WGS) entry which is preliminary data.</text>
</comment>
<evidence type="ECO:0000259" key="3">
    <source>
        <dbReference type="PROSITE" id="PS51286"/>
    </source>
</evidence>
<dbReference type="EMBL" id="REGW02000002">
    <property type="protein sequence ID" value="KAE8299333.1"/>
    <property type="molecule type" value="Genomic_DNA"/>
</dbReference>
<dbReference type="Proteomes" id="UP000424527">
    <property type="component" value="Unassembled WGS sequence"/>
</dbReference>
<dbReference type="GO" id="GO:0035770">
    <property type="term" value="C:ribonucleoprotein granule"/>
    <property type="evidence" value="ECO:0007669"/>
    <property type="project" value="TreeGrafter"/>
</dbReference>
<keyword evidence="4" id="KW-0418">Kinase</keyword>
<name>A0A6G0J709_LARCR</name>
<dbReference type="InterPro" id="IPR050870">
    <property type="entry name" value="FAST_kinase"/>
</dbReference>
<dbReference type="GO" id="GO:0016301">
    <property type="term" value="F:kinase activity"/>
    <property type="evidence" value="ECO:0007669"/>
    <property type="project" value="UniProtKB-KW"/>
</dbReference>
<keyword evidence="2" id="KW-0496">Mitochondrion</keyword>
<dbReference type="SMART" id="SM00952">
    <property type="entry name" value="RAP"/>
    <property type="match status" value="1"/>
</dbReference>
<sequence>MFRLRCVNSFTFLRRFLHGGPVNRDHVLEQLRVCSAEDEVFDVVGKNKTKLTVSHVSHAVEMLWQFQKEKPQILRTVELVRSHPQFLTLRVLAENKIAVMEDFMLADILYSILRLNIDPHDSLVQQLISEAWLRLDRFPMSSLSKFAICLSDQGLQHSPLMGNIANIVAQRLSSIDDIRILTTLMISISSLLSPRLRDALIDRADHLLDTMDASNYNSPRRVVQFLRNIKHSNRPLLEKCNKVLLCNIPSLDAENISIIMGLYQSLQFNDCDFRLAVKHRLIELLDTSTDAFSFTKLFVALAPMATEEIRERLENTALLVADELSAHQALAVCEALEEIKSRNLKLLNRVASVIQRNLDVYRPVEVARITQTLFFLHYQNPELFNKLRNTLVNFLQRSFLPYEVIMLARVLSMLPSPRLYDIMISRANAVVSQCSLNDLNTLSFAIAKWVRSDPSYRHNTPSKYVRLLQNLNRCGQERLRTADRLDLVLEELKYMSGEWFEEMLVEETMATLQRMIDQINWTNMTELALFLTKINHLCPPLMDRIASVAIKDIDKLHYTATYATLLPFSTLNYDTPQADELYDVCIRHVTPRLSSFDPHLLVLMAYSLAVADCFPEVIIKEIFSIDFLGRLDSQLETIPDGLNLRTRQRLMELNRAVCLQCPEFQVPWFHERHCRKLQKKRYVVVSPAQQQIHKMLSEVLGGINRVQVAVVTPYFYTVEFECVLDKHLQSLPYSDTNTLQMSDRGKVLWTMSPEENIRDEIPPGAQRVAVDFLDSKTFCKNTHHIKGEALMRKRHLEILGYRVVQIPHFEWNSMELSTQDAWKEYLKRKIFKELSP</sequence>
<dbReference type="PROSITE" id="PS51286">
    <property type="entry name" value="RAP"/>
    <property type="match status" value="1"/>
</dbReference>